<dbReference type="EMBL" id="CP003359">
    <property type="protein sequence ID" value="AGB42058.1"/>
    <property type="molecule type" value="Genomic_DNA"/>
</dbReference>
<dbReference type="CDD" id="cd00093">
    <property type="entry name" value="HTH_XRE"/>
    <property type="match status" value="1"/>
</dbReference>
<dbReference type="Proteomes" id="UP000010880">
    <property type="component" value="Chromosome"/>
</dbReference>
<dbReference type="InterPro" id="IPR001387">
    <property type="entry name" value="Cro/C1-type_HTH"/>
</dbReference>
<dbReference type="STRING" id="748449.Halha_2176"/>
<dbReference type="GO" id="GO:0003677">
    <property type="term" value="F:DNA binding"/>
    <property type="evidence" value="ECO:0007669"/>
    <property type="project" value="InterPro"/>
</dbReference>
<sequence>MDFADFINGYMDKNNLSYRKMGELCSISHAEISRLAKGKEPSIKTIDKISQGTEVARNRLLKLAGYLEDDTADKNLNQQLPEEVLKLLGEEELDFLIELSQDDQRQILLKESKKLSDEDLAKIIKIIKTFATEDDVPPK</sequence>
<dbReference type="HOGENOM" id="CLU_1842323_0_0_9"/>
<dbReference type="KEGG" id="hhl:Halha_2176"/>
<accession>L0KD90</accession>
<dbReference type="Gene3D" id="1.10.260.40">
    <property type="entry name" value="lambda repressor-like DNA-binding domains"/>
    <property type="match status" value="1"/>
</dbReference>
<gene>
    <name evidence="2" type="ordered locus">Halha_2176</name>
</gene>
<dbReference type="AlphaFoldDB" id="L0KD90"/>
<name>L0KD90_HALHC</name>
<evidence type="ECO:0000259" key="1">
    <source>
        <dbReference type="Pfam" id="PF01381"/>
    </source>
</evidence>
<dbReference type="RefSeq" id="WP_015327772.1">
    <property type="nucleotide sequence ID" value="NC_019978.1"/>
</dbReference>
<evidence type="ECO:0000313" key="3">
    <source>
        <dbReference type="Proteomes" id="UP000010880"/>
    </source>
</evidence>
<reference evidence="3" key="1">
    <citation type="submission" date="2012-02" db="EMBL/GenBank/DDBJ databases">
        <title>The complete genome of Halobacteroides halobius DSM 5150.</title>
        <authorList>
            <person name="Lucas S."/>
            <person name="Copeland A."/>
            <person name="Lapidus A."/>
            <person name="Glavina del Rio T."/>
            <person name="Dalin E."/>
            <person name="Tice H."/>
            <person name="Bruce D."/>
            <person name="Goodwin L."/>
            <person name="Pitluck S."/>
            <person name="Peters L."/>
            <person name="Mikhailova N."/>
            <person name="Gu W."/>
            <person name="Kyrpides N."/>
            <person name="Mavromatis K."/>
            <person name="Ivanova N."/>
            <person name="Brettin T."/>
            <person name="Detter J.C."/>
            <person name="Han C."/>
            <person name="Larimer F."/>
            <person name="Land M."/>
            <person name="Hauser L."/>
            <person name="Markowitz V."/>
            <person name="Cheng J.-F."/>
            <person name="Hugenholtz P."/>
            <person name="Woyke T."/>
            <person name="Wu D."/>
            <person name="Tindall B."/>
            <person name="Pomrenke H."/>
            <person name="Brambilla E."/>
            <person name="Klenk H.-P."/>
            <person name="Eisen J.A."/>
        </authorList>
    </citation>
    <scope>NUCLEOTIDE SEQUENCE [LARGE SCALE GENOMIC DNA]</scope>
    <source>
        <strain evidence="3">ATCC 35273 / DSM 5150 / MD-1</strain>
    </source>
</reference>
<dbReference type="Pfam" id="PF01381">
    <property type="entry name" value="HTH_3"/>
    <property type="match status" value="1"/>
</dbReference>
<evidence type="ECO:0000313" key="2">
    <source>
        <dbReference type="EMBL" id="AGB42058.1"/>
    </source>
</evidence>
<feature type="domain" description="HTH cro/C1-type" evidence="1">
    <location>
        <begin position="11"/>
        <end position="54"/>
    </location>
</feature>
<dbReference type="OrthoDB" id="72638at2"/>
<protein>
    <submittedName>
        <fullName evidence="2">Helix-turn-helix protein</fullName>
    </submittedName>
</protein>
<organism evidence="2 3">
    <name type="scientific">Halobacteroides halobius (strain ATCC 35273 / DSM 5150 / MD-1)</name>
    <dbReference type="NCBI Taxonomy" id="748449"/>
    <lineage>
        <taxon>Bacteria</taxon>
        <taxon>Bacillati</taxon>
        <taxon>Bacillota</taxon>
        <taxon>Clostridia</taxon>
        <taxon>Halanaerobiales</taxon>
        <taxon>Halobacteroidaceae</taxon>
        <taxon>Halobacteroides</taxon>
    </lineage>
</organism>
<dbReference type="SUPFAM" id="SSF47413">
    <property type="entry name" value="lambda repressor-like DNA-binding domains"/>
    <property type="match status" value="1"/>
</dbReference>
<dbReference type="InterPro" id="IPR010982">
    <property type="entry name" value="Lambda_DNA-bd_dom_sf"/>
</dbReference>
<proteinExistence type="predicted"/>
<keyword evidence="3" id="KW-1185">Reference proteome</keyword>